<evidence type="ECO:0000256" key="4">
    <source>
        <dbReference type="ARBA" id="ARBA00023163"/>
    </source>
</evidence>
<gene>
    <name evidence="6" type="ORF">E7512_11305</name>
</gene>
<dbReference type="Proteomes" id="UP000754750">
    <property type="component" value="Unassembled WGS sequence"/>
</dbReference>
<dbReference type="PROSITE" id="PS50931">
    <property type="entry name" value="HTH_LYSR"/>
    <property type="match status" value="1"/>
</dbReference>
<evidence type="ECO:0000313" key="6">
    <source>
        <dbReference type="EMBL" id="MBE6834142.1"/>
    </source>
</evidence>
<keyword evidence="3" id="KW-0238">DNA-binding</keyword>
<evidence type="ECO:0000256" key="2">
    <source>
        <dbReference type="ARBA" id="ARBA00023015"/>
    </source>
</evidence>
<dbReference type="InterPro" id="IPR036388">
    <property type="entry name" value="WH-like_DNA-bd_sf"/>
</dbReference>
<evidence type="ECO:0000256" key="1">
    <source>
        <dbReference type="ARBA" id="ARBA00009437"/>
    </source>
</evidence>
<reference evidence="6" key="1">
    <citation type="submission" date="2019-04" db="EMBL/GenBank/DDBJ databases">
        <title>Evolution of Biomass-Degrading Anaerobic Consortia Revealed by Metagenomics.</title>
        <authorList>
            <person name="Peng X."/>
        </authorList>
    </citation>
    <scope>NUCLEOTIDE SEQUENCE</scope>
    <source>
        <strain evidence="6">SIG551</strain>
    </source>
</reference>
<organism evidence="6 7">
    <name type="scientific">Faecalispora sporosphaeroides</name>
    <dbReference type="NCBI Taxonomy" id="1549"/>
    <lineage>
        <taxon>Bacteria</taxon>
        <taxon>Bacillati</taxon>
        <taxon>Bacillota</taxon>
        <taxon>Clostridia</taxon>
        <taxon>Eubacteriales</taxon>
        <taxon>Oscillospiraceae</taxon>
        <taxon>Faecalispora</taxon>
    </lineage>
</organism>
<dbReference type="PANTHER" id="PTHR30346:SF0">
    <property type="entry name" value="HCA OPERON TRANSCRIPTIONAL ACTIVATOR HCAR"/>
    <property type="match status" value="1"/>
</dbReference>
<dbReference type="SUPFAM" id="SSF46785">
    <property type="entry name" value="Winged helix' DNA-binding domain"/>
    <property type="match status" value="1"/>
</dbReference>
<dbReference type="InterPro" id="IPR036390">
    <property type="entry name" value="WH_DNA-bd_sf"/>
</dbReference>
<evidence type="ECO:0000259" key="5">
    <source>
        <dbReference type="PROSITE" id="PS50931"/>
    </source>
</evidence>
<proteinExistence type="inferred from homology"/>
<keyword evidence="2" id="KW-0805">Transcription regulation</keyword>
<dbReference type="SUPFAM" id="SSF53850">
    <property type="entry name" value="Periplasmic binding protein-like II"/>
    <property type="match status" value="1"/>
</dbReference>
<evidence type="ECO:0000313" key="7">
    <source>
        <dbReference type="Proteomes" id="UP000754750"/>
    </source>
</evidence>
<dbReference type="Gene3D" id="3.40.190.290">
    <property type="match status" value="1"/>
</dbReference>
<sequence>MLEMQIVKEELLLEIKYLKYFQAVAAYGSINQAAKVMYISQPHLSHIIKEVEEEAGFELFQRTKQGCVLTKNGKKYLKHCEVILREIENLRQFSSEIQAGKSVMSISMTKFSHTAECFNRVCCRHWNLENYSYRLNEDSTMNVIDDVISGGANVGVIHFASQESNIMQKLFSDKELEFHPLATFLPYVCLASNHELLNGSSGIDISELKNYGFVRYIGQFEDFIYHITAENLHLDLNDSSRIVYVNDRAEQMNLISTGGFFTIGISEFSGQNSLYGVVSVPLMNCSEHIVFGIVTKRGGKLSDAEREFIDEVTESYRRLQMRENQTVRSGLGAD</sequence>
<dbReference type="PANTHER" id="PTHR30346">
    <property type="entry name" value="TRANSCRIPTIONAL DUAL REGULATOR HCAR-RELATED"/>
    <property type="match status" value="1"/>
</dbReference>
<dbReference type="Gene3D" id="1.10.10.10">
    <property type="entry name" value="Winged helix-like DNA-binding domain superfamily/Winged helix DNA-binding domain"/>
    <property type="match status" value="1"/>
</dbReference>
<protein>
    <submittedName>
        <fullName evidence="6">LysR family transcriptional regulator</fullName>
    </submittedName>
</protein>
<dbReference type="AlphaFoldDB" id="A0A928KT07"/>
<keyword evidence="4" id="KW-0804">Transcription</keyword>
<dbReference type="InterPro" id="IPR000847">
    <property type="entry name" value="LysR_HTH_N"/>
</dbReference>
<comment type="caution">
    <text evidence="6">The sequence shown here is derived from an EMBL/GenBank/DDBJ whole genome shotgun (WGS) entry which is preliminary data.</text>
</comment>
<accession>A0A928KT07</accession>
<comment type="similarity">
    <text evidence="1">Belongs to the LysR transcriptional regulatory family.</text>
</comment>
<dbReference type="GO" id="GO:0003700">
    <property type="term" value="F:DNA-binding transcription factor activity"/>
    <property type="evidence" value="ECO:0007669"/>
    <property type="project" value="InterPro"/>
</dbReference>
<dbReference type="FunFam" id="1.10.10.10:FF:000001">
    <property type="entry name" value="LysR family transcriptional regulator"/>
    <property type="match status" value="1"/>
</dbReference>
<feature type="domain" description="HTH lysR-type" evidence="5">
    <location>
        <begin position="13"/>
        <end position="70"/>
    </location>
</feature>
<dbReference type="GO" id="GO:0032993">
    <property type="term" value="C:protein-DNA complex"/>
    <property type="evidence" value="ECO:0007669"/>
    <property type="project" value="TreeGrafter"/>
</dbReference>
<dbReference type="EMBL" id="SVNY01000005">
    <property type="protein sequence ID" value="MBE6834142.1"/>
    <property type="molecule type" value="Genomic_DNA"/>
</dbReference>
<evidence type="ECO:0000256" key="3">
    <source>
        <dbReference type="ARBA" id="ARBA00023125"/>
    </source>
</evidence>
<name>A0A928KT07_9FIRM</name>
<dbReference type="Pfam" id="PF00126">
    <property type="entry name" value="HTH_1"/>
    <property type="match status" value="1"/>
</dbReference>
<dbReference type="GO" id="GO:0003677">
    <property type="term" value="F:DNA binding"/>
    <property type="evidence" value="ECO:0007669"/>
    <property type="project" value="UniProtKB-KW"/>
</dbReference>